<sequence length="250" mass="28729">MVSLQQNSKPPKRGTIHDSKHAPGLLDPQMTWAQILQSKRVSLMHNVIKESTTSNNNDTNNITNKKTDEWTTIYSHVWKVGNSPHSSVFIDISTRHEDELTVIQIAKQQFPNSMGVIPHREGKRRVLLELAFDDENYIERALNIGLEFLKSKTRILGSHAMPNKGIVRKLRLTHLPLVCEPELLSILKKSLQPYRRILNIGCFREPTTNFFMGPGYAVLDCQPIEGEHSFYDLKHIIDWANEYEHAFYAT</sequence>
<evidence type="ECO:0000313" key="2">
    <source>
        <dbReference type="EMBL" id="KAG2222848.1"/>
    </source>
</evidence>
<reference evidence="2 3" key="1">
    <citation type="submission" date="2020-12" db="EMBL/GenBank/DDBJ databases">
        <title>Metabolic potential, ecology and presence of endohyphal bacteria is reflected in genomic diversity of Mucoromycotina.</title>
        <authorList>
            <person name="Muszewska A."/>
            <person name="Okrasinska A."/>
            <person name="Steczkiewicz K."/>
            <person name="Drgas O."/>
            <person name="Orlowska M."/>
            <person name="Perlinska-Lenart U."/>
            <person name="Aleksandrzak-Piekarczyk T."/>
            <person name="Szatraj K."/>
            <person name="Zielenkiewicz U."/>
            <person name="Pilsyk S."/>
            <person name="Malc E."/>
            <person name="Mieczkowski P."/>
            <person name="Kruszewska J.S."/>
            <person name="Biernat P."/>
            <person name="Pawlowska J."/>
        </authorList>
    </citation>
    <scope>NUCLEOTIDE SEQUENCE [LARGE SCALE GENOMIC DNA]</scope>
    <source>
        <strain evidence="2 3">CBS 142.35</strain>
    </source>
</reference>
<dbReference type="OrthoDB" id="2264205at2759"/>
<evidence type="ECO:0000313" key="3">
    <source>
        <dbReference type="Proteomes" id="UP000646827"/>
    </source>
</evidence>
<comment type="caution">
    <text evidence="2">The sequence shown here is derived from an EMBL/GenBank/DDBJ whole genome shotgun (WGS) entry which is preliminary data.</text>
</comment>
<dbReference type="EMBL" id="JAEPRB010000073">
    <property type="protein sequence ID" value="KAG2222848.1"/>
    <property type="molecule type" value="Genomic_DNA"/>
</dbReference>
<gene>
    <name evidence="2" type="ORF">INT45_000463</name>
</gene>
<evidence type="ECO:0000256" key="1">
    <source>
        <dbReference type="SAM" id="MobiDB-lite"/>
    </source>
</evidence>
<dbReference type="AlphaFoldDB" id="A0A8H7VNE3"/>
<feature type="region of interest" description="Disordered" evidence="1">
    <location>
        <begin position="1"/>
        <end position="24"/>
    </location>
</feature>
<accession>A0A8H7VNE3</accession>
<dbReference type="Proteomes" id="UP000646827">
    <property type="component" value="Unassembled WGS sequence"/>
</dbReference>
<protein>
    <submittedName>
        <fullName evidence="2">Uncharacterized protein</fullName>
    </submittedName>
</protein>
<organism evidence="2 3">
    <name type="scientific">Circinella minor</name>
    <dbReference type="NCBI Taxonomy" id="1195481"/>
    <lineage>
        <taxon>Eukaryota</taxon>
        <taxon>Fungi</taxon>
        <taxon>Fungi incertae sedis</taxon>
        <taxon>Mucoromycota</taxon>
        <taxon>Mucoromycotina</taxon>
        <taxon>Mucoromycetes</taxon>
        <taxon>Mucorales</taxon>
        <taxon>Lichtheimiaceae</taxon>
        <taxon>Circinella</taxon>
    </lineage>
</organism>
<proteinExistence type="predicted"/>
<keyword evidence="3" id="KW-1185">Reference proteome</keyword>
<name>A0A8H7VNE3_9FUNG</name>